<sequence length="174" mass="17400">MRFTTTIALAFSAMASLAAAAEGDCAAQNILDACLAGYKTRIENSEKTNDYIGLCDVYRDVLVCYNNCPKSNERAPVEGQVNSFCAAAQPLRASLSASVASAASVAATQSHTSETSTATDSSSSRSRTSSGSRTASGSSSSSSPTAPSFQAGAASLGAPASAALVVLLGAAGLL</sequence>
<name>A0A9P4GQT6_9PLEO</name>
<feature type="signal peptide" evidence="2">
    <location>
        <begin position="1"/>
        <end position="20"/>
    </location>
</feature>
<evidence type="ECO:0000256" key="2">
    <source>
        <dbReference type="SAM" id="SignalP"/>
    </source>
</evidence>
<dbReference type="OrthoDB" id="2507140at2759"/>
<keyword evidence="4" id="KW-1185">Reference proteome</keyword>
<comment type="caution">
    <text evidence="3">The sequence shown here is derived from an EMBL/GenBank/DDBJ whole genome shotgun (WGS) entry which is preliminary data.</text>
</comment>
<evidence type="ECO:0000313" key="4">
    <source>
        <dbReference type="Proteomes" id="UP000800039"/>
    </source>
</evidence>
<reference evidence="3" key="1">
    <citation type="submission" date="2020-01" db="EMBL/GenBank/DDBJ databases">
        <authorList>
            <consortium name="DOE Joint Genome Institute"/>
            <person name="Haridas S."/>
            <person name="Albert R."/>
            <person name="Binder M."/>
            <person name="Bloem J."/>
            <person name="Labutti K."/>
            <person name="Salamov A."/>
            <person name="Andreopoulos B."/>
            <person name="Baker S.E."/>
            <person name="Barry K."/>
            <person name="Bills G."/>
            <person name="Bluhm B.H."/>
            <person name="Cannon C."/>
            <person name="Castanera R."/>
            <person name="Culley D.E."/>
            <person name="Daum C."/>
            <person name="Ezra D."/>
            <person name="Gonzalez J.B."/>
            <person name="Henrissat B."/>
            <person name="Kuo A."/>
            <person name="Liang C."/>
            <person name="Lipzen A."/>
            <person name="Lutzoni F."/>
            <person name="Magnuson J."/>
            <person name="Mondo S."/>
            <person name="Nolan M."/>
            <person name="Ohm R."/>
            <person name="Pangilinan J."/>
            <person name="Park H.-J."/>
            <person name="Ramirez L."/>
            <person name="Alfaro M."/>
            <person name="Sun H."/>
            <person name="Tritt A."/>
            <person name="Yoshinaga Y."/>
            <person name="Zwiers L.-H."/>
            <person name="Turgeon B.G."/>
            <person name="Goodwin S.B."/>
            <person name="Spatafora J.W."/>
            <person name="Crous P.W."/>
            <person name="Grigoriev I.V."/>
        </authorList>
    </citation>
    <scope>NUCLEOTIDE SEQUENCE</scope>
    <source>
        <strain evidence="3">CBS 394.84</strain>
    </source>
</reference>
<evidence type="ECO:0008006" key="5">
    <source>
        <dbReference type="Google" id="ProtNLM"/>
    </source>
</evidence>
<dbReference type="EMBL" id="ML976614">
    <property type="protein sequence ID" value="KAF1850005.1"/>
    <property type="molecule type" value="Genomic_DNA"/>
</dbReference>
<organism evidence="3 4">
    <name type="scientific">Cucurbitaria berberidis CBS 394.84</name>
    <dbReference type="NCBI Taxonomy" id="1168544"/>
    <lineage>
        <taxon>Eukaryota</taxon>
        <taxon>Fungi</taxon>
        <taxon>Dikarya</taxon>
        <taxon>Ascomycota</taxon>
        <taxon>Pezizomycotina</taxon>
        <taxon>Dothideomycetes</taxon>
        <taxon>Pleosporomycetidae</taxon>
        <taxon>Pleosporales</taxon>
        <taxon>Pleosporineae</taxon>
        <taxon>Cucurbitariaceae</taxon>
        <taxon>Cucurbitaria</taxon>
    </lineage>
</organism>
<accession>A0A9P4GQT6</accession>
<dbReference type="AlphaFoldDB" id="A0A9P4GQT6"/>
<gene>
    <name evidence="3" type="ORF">K460DRAFT_360871</name>
</gene>
<feature type="region of interest" description="Disordered" evidence="1">
    <location>
        <begin position="109"/>
        <end position="150"/>
    </location>
</feature>
<dbReference type="GeneID" id="63849602"/>
<evidence type="ECO:0000313" key="3">
    <source>
        <dbReference type="EMBL" id="KAF1850005.1"/>
    </source>
</evidence>
<proteinExistence type="predicted"/>
<evidence type="ECO:0000256" key="1">
    <source>
        <dbReference type="SAM" id="MobiDB-lite"/>
    </source>
</evidence>
<protein>
    <recommendedName>
        <fullName evidence="5">GPI anchored serine-threonine rich protein</fullName>
    </recommendedName>
</protein>
<dbReference type="RefSeq" id="XP_040792568.1">
    <property type="nucleotide sequence ID" value="XM_040932351.1"/>
</dbReference>
<feature type="chain" id="PRO_5040412407" description="GPI anchored serine-threonine rich protein" evidence="2">
    <location>
        <begin position="21"/>
        <end position="174"/>
    </location>
</feature>
<dbReference type="Proteomes" id="UP000800039">
    <property type="component" value="Unassembled WGS sequence"/>
</dbReference>
<keyword evidence="2" id="KW-0732">Signal</keyword>